<feature type="signal peptide" evidence="3">
    <location>
        <begin position="1"/>
        <end position="22"/>
    </location>
</feature>
<evidence type="ECO:0000256" key="3">
    <source>
        <dbReference type="SAM" id="SignalP"/>
    </source>
</evidence>
<dbReference type="InterPro" id="IPR051816">
    <property type="entry name" value="Glycosyl_Hydrolase_31"/>
</dbReference>
<name>A0ABR9G8E1_9GAMM</name>
<dbReference type="PANTHER" id="PTHR43863:SF2">
    <property type="entry name" value="MALTASE-GLUCOAMYLASE"/>
    <property type="match status" value="1"/>
</dbReference>
<evidence type="ECO:0000259" key="4">
    <source>
        <dbReference type="Pfam" id="PF01055"/>
    </source>
</evidence>
<comment type="similarity">
    <text evidence="1 2">Belongs to the glycosyl hydrolase 31 family.</text>
</comment>
<keyword evidence="2" id="KW-0378">Hydrolase</keyword>
<dbReference type="Proteomes" id="UP000651010">
    <property type="component" value="Unassembled WGS sequence"/>
</dbReference>
<dbReference type="RefSeq" id="WP_192555174.1">
    <property type="nucleotide sequence ID" value="NZ_JACZZA010000003.1"/>
</dbReference>
<dbReference type="InterPro" id="IPR013780">
    <property type="entry name" value="Glyco_hydro_b"/>
</dbReference>
<dbReference type="Pfam" id="PF17137">
    <property type="entry name" value="DUF5110"/>
    <property type="match status" value="1"/>
</dbReference>
<dbReference type="InterPro" id="IPR033403">
    <property type="entry name" value="DUF5110"/>
</dbReference>
<feature type="chain" id="PRO_5046658006" evidence="3">
    <location>
        <begin position="23"/>
        <end position="790"/>
    </location>
</feature>
<comment type="caution">
    <text evidence="7">The sequence shown here is derived from an EMBL/GenBank/DDBJ whole genome shotgun (WGS) entry which is preliminary data.</text>
</comment>
<dbReference type="Pfam" id="PF21365">
    <property type="entry name" value="Glyco_hydro_31_3rd"/>
    <property type="match status" value="1"/>
</dbReference>
<evidence type="ECO:0000259" key="6">
    <source>
        <dbReference type="Pfam" id="PF21365"/>
    </source>
</evidence>
<feature type="domain" description="DUF5110" evidence="5">
    <location>
        <begin position="659"/>
        <end position="728"/>
    </location>
</feature>
<dbReference type="InterPro" id="IPR017853">
    <property type="entry name" value="GH"/>
</dbReference>
<dbReference type="InterPro" id="IPR048395">
    <property type="entry name" value="Glyco_hydro_31_C"/>
</dbReference>
<evidence type="ECO:0000313" key="7">
    <source>
        <dbReference type="EMBL" id="MBE1160322.1"/>
    </source>
</evidence>
<dbReference type="Gene3D" id="2.60.40.1180">
    <property type="entry name" value="Golgi alpha-mannosidase II"/>
    <property type="match status" value="2"/>
</dbReference>
<dbReference type="PANTHER" id="PTHR43863">
    <property type="entry name" value="HYDROLASE, PUTATIVE (AFU_ORTHOLOGUE AFUA_1G03140)-RELATED"/>
    <property type="match status" value="1"/>
</dbReference>
<accession>A0ABR9G8E1</accession>
<reference evidence="7 8" key="1">
    <citation type="submission" date="2020-09" db="EMBL/GenBank/DDBJ databases">
        <title>Dyella sp. 7MK23 isolated from forest soil.</title>
        <authorList>
            <person name="Fu J."/>
        </authorList>
    </citation>
    <scope>NUCLEOTIDE SEQUENCE [LARGE SCALE GENOMIC DNA]</scope>
    <source>
        <strain evidence="7 8">7MK23</strain>
    </source>
</reference>
<gene>
    <name evidence="7" type="ORF">IGX34_07970</name>
</gene>
<evidence type="ECO:0000256" key="2">
    <source>
        <dbReference type="RuleBase" id="RU361185"/>
    </source>
</evidence>
<proteinExistence type="inferred from homology"/>
<dbReference type="SUPFAM" id="SSF51011">
    <property type="entry name" value="Glycosyl hydrolase domain"/>
    <property type="match status" value="1"/>
</dbReference>
<evidence type="ECO:0000259" key="5">
    <source>
        <dbReference type="Pfam" id="PF17137"/>
    </source>
</evidence>
<keyword evidence="8" id="KW-1185">Reference proteome</keyword>
<evidence type="ECO:0000256" key="1">
    <source>
        <dbReference type="ARBA" id="ARBA00007806"/>
    </source>
</evidence>
<dbReference type="Gene3D" id="2.60.40.1760">
    <property type="entry name" value="glycosyl hydrolase (family 31)"/>
    <property type="match status" value="1"/>
</dbReference>
<sequence>MSTPRHLVIGGLLLAAALSTQAGSPDSGSSGFQLQHVDAQGMVLAQGAARITLRFLTPDTVQVHGMPHGVDTAPGIVMDPHASRETLTNLRVSSTADSDTVASDALAVTWDKHGGHLKIADAQGQVLLETDPASLMDGHIELQHAATDTFYGIGSYDAFEPAKEGVTRSGAKVVKAGEQGYAGGPFVWSTRGYGVLVDTLGARFELGKDAIKVSGITRPDVSYDVIVGRPPQIFKALSRLSGAPPLFPKWATGFTNSQWGSDQQEVLAIVHGYRTRHIPIDNFTFDFDWKAWGEDNYGEFRWNAKKFPDGPSGALKQTMDQLGMHMTGIMKPRIHVDTEEGRYAEAHHYWVASRPASPDYFSLKPVRDVDFDQPAVRAWFFNAALKHSFDTGIVGWWNDEADNTNSNTQFLNMQRALYDGQRAFTQTRVWSINRDFFLGSQRYAYGLWSGDIDTGFESMAAQRQRMLSAIDVGEMKWGMDTGGFKGHPDNENYARWMEFAAFVPIFRVHGTFGEKRQPWMYGAVAEKAATDAIRLRYALIPYIYSYDRAATTEGVGLVRPLYFDYPNDPQVRDDVDAWMFGDGLLVAPVVAKGQTQKDIYLPAGQWIDYFKGTVYQGGQTIHYAVDSKTWSDIPLFVRAGAIIPTQPVMDYVGEHPLTELTVDVFPASDATHFDYYDDDGDTYAYEQGAFFSQRMNTQRTAEGVTFATDAVKGTFKPVLRTYLVKLHGNAAQHVSANGHGVRQYADLDALKAATEGEGWASGSDRYGPVTWVRMAAGAATRLALDNPAAH</sequence>
<dbReference type="EMBL" id="JACZZA010000003">
    <property type="protein sequence ID" value="MBE1160322.1"/>
    <property type="molecule type" value="Genomic_DNA"/>
</dbReference>
<feature type="domain" description="Glycoside hydrolase family 31 TIM barrel" evidence="4">
    <location>
        <begin position="244"/>
        <end position="545"/>
    </location>
</feature>
<dbReference type="Gene3D" id="3.20.20.80">
    <property type="entry name" value="Glycosidases"/>
    <property type="match status" value="1"/>
</dbReference>
<dbReference type="SUPFAM" id="SSF74650">
    <property type="entry name" value="Galactose mutarotase-like"/>
    <property type="match status" value="1"/>
</dbReference>
<keyword evidence="2" id="KW-0326">Glycosidase</keyword>
<evidence type="ECO:0000313" key="8">
    <source>
        <dbReference type="Proteomes" id="UP000651010"/>
    </source>
</evidence>
<keyword evidence="3" id="KW-0732">Signal</keyword>
<feature type="domain" description="Glycosyl hydrolase family 31 C-terminal" evidence="6">
    <location>
        <begin position="556"/>
        <end position="643"/>
    </location>
</feature>
<dbReference type="SUPFAM" id="SSF51445">
    <property type="entry name" value="(Trans)glycosidases"/>
    <property type="match status" value="1"/>
</dbReference>
<dbReference type="CDD" id="cd06589">
    <property type="entry name" value="GH31"/>
    <property type="match status" value="1"/>
</dbReference>
<dbReference type="InterPro" id="IPR000322">
    <property type="entry name" value="Glyco_hydro_31_TIM"/>
</dbReference>
<organism evidence="7 8">
    <name type="scientific">Dyella acidiphila</name>
    <dbReference type="NCBI Taxonomy" id="2775866"/>
    <lineage>
        <taxon>Bacteria</taxon>
        <taxon>Pseudomonadati</taxon>
        <taxon>Pseudomonadota</taxon>
        <taxon>Gammaproteobacteria</taxon>
        <taxon>Lysobacterales</taxon>
        <taxon>Rhodanobacteraceae</taxon>
        <taxon>Dyella</taxon>
    </lineage>
</organism>
<protein>
    <submittedName>
        <fullName evidence="7">DUF5110 domain-containing protein</fullName>
    </submittedName>
</protein>
<dbReference type="InterPro" id="IPR011013">
    <property type="entry name" value="Gal_mutarotase_sf_dom"/>
</dbReference>
<dbReference type="Pfam" id="PF01055">
    <property type="entry name" value="Glyco_hydro_31_2nd"/>
    <property type="match status" value="1"/>
</dbReference>